<dbReference type="Pfam" id="PF12752">
    <property type="entry name" value="SUZ"/>
    <property type="match status" value="1"/>
</dbReference>
<organism evidence="6 7">
    <name type="scientific">Pogonomyrmex barbatus</name>
    <name type="common">red harvester ant</name>
    <dbReference type="NCBI Taxonomy" id="144034"/>
    <lineage>
        <taxon>Eukaryota</taxon>
        <taxon>Metazoa</taxon>
        <taxon>Ecdysozoa</taxon>
        <taxon>Arthropoda</taxon>
        <taxon>Hexapoda</taxon>
        <taxon>Insecta</taxon>
        <taxon>Pterygota</taxon>
        <taxon>Neoptera</taxon>
        <taxon>Endopterygota</taxon>
        <taxon>Hymenoptera</taxon>
        <taxon>Apocrita</taxon>
        <taxon>Aculeata</taxon>
        <taxon>Formicoidea</taxon>
        <taxon>Formicidae</taxon>
        <taxon>Myrmicinae</taxon>
        <taxon>Pogonomyrmex</taxon>
    </lineage>
</organism>
<dbReference type="PROSITE" id="PS51673">
    <property type="entry name" value="SUZ"/>
    <property type="match status" value="1"/>
</dbReference>
<dbReference type="PROSITE" id="PS51938">
    <property type="entry name" value="SUZ_C"/>
    <property type="match status" value="1"/>
</dbReference>
<name>A0A6I9XKX3_9HYME</name>
<proteinExistence type="inferred from homology"/>
<dbReference type="OrthoDB" id="5373615at2759"/>
<dbReference type="RefSeq" id="XP_011646509.1">
    <property type="nucleotide sequence ID" value="XM_011648207.1"/>
</dbReference>
<reference evidence="7" key="1">
    <citation type="submission" date="2025-08" db="UniProtKB">
        <authorList>
            <consortium name="RefSeq"/>
        </authorList>
    </citation>
    <scope>IDENTIFICATION</scope>
</reference>
<evidence type="ECO:0000256" key="1">
    <source>
        <dbReference type="ARBA" id="ARBA00007124"/>
    </source>
</evidence>
<evidence type="ECO:0000259" key="4">
    <source>
        <dbReference type="PROSITE" id="PS51673"/>
    </source>
</evidence>
<dbReference type="GeneID" id="105433091"/>
<sequence length="240" mass="26477">MRNTCVGGSNLPPVPLFECRATQGSTDVRRAPHVVSPIPDSGHSGRSVLSRDSSAAHATVRTLHARLGDFCGNSRGAPTAPAMDDILESWEQIEETGALDKRLEALRLNTEEEVESSRTSHDANTRMILLGEDGLRSQYVPPKPMVKILKRPTGDSRGSGDGPFDDKPKQPIKSLKQREQEYAEARRRILGEEKSPEEKMMQEINRIQAKSSTPNGNNFPNNVVRMPIGPDGTRGFNVRR</sequence>
<feature type="domain" description="SUZ-C" evidence="5">
    <location>
        <begin position="195"/>
        <end position="240"/>
    </location>
</feature>
<dbReference type="InterPro" id="IPR039228">
    <property type="entry name" value="SZRD1"/>
</dbReference>
<dbReference type="InterPro" id="IPR024771">
    <property type="entry name" value="SUZ"/>
</dbReference>
<accession>A0A6I9XKX3</accession>
<feature type="region of interest" description="Disordered" evidence="3">
    <location>
        <begin position="135"/>
        <end position="240"/>
    </location>
</feature>
<feature type="compositionally biased region" description="Polar residues" evidence="3">
    <location>
        <begin position="208"/>
        <end position="221"/>
    </location>
</feature>
<dbReference type="KEGG" id="pbar:105433091"/>
<evidence type="ECO:0000313" key="7">
    <source>
        <dbReference type="RefSeq" id="XP_011646509.1"/>
    </source>
</evidence>
<dbReference type="Proteomes" id="UP000504615">
    <property type="component" value="Unplaced"/>
</dbReference>
<comment type="similarity">
    <text evidence="1">Belongs to the SZRD1 family.</text>
</comment>
<evidence type="ECO:0000313" key="6">
    <source>
        <dbReference type="Proteomes" id="UP000504615"/>
    </source>
</evidence>
<evidence type="ECO:0000256" key="3">
    <source>
        <dbReference type="SAM" id="MobiDB-lite"/>
    </source>
</evidence>
<dbReference type="InterPro" id="IPR024642">
    <property type="entry name" value="SUZ-C"/>
</dbReference>
<dbReference type="PANTHER" id="PTHR31796:SF2">
    <property type="entry name" value="SUZ DOMAIN-CONTAINING PROTEIN 1"/>
    <property type="match status" value="1"/>
</dbReference>
<feature type="domain" description="SUZ" evidence="4">
    <location>
        <begin position="124"/>
        <end position="194"/>
    </location>
</feature>
<protein>
    <recommendedName>
        <fullName evidence="2">SUZ RNA-binding domain-containing</fullName>
    </recommendedName>
</protein>
<evidence type="ECO:0000259" key="5">
    <source>
        <dbReference type="PROSITE" id="PS51938"/>
    </source>
</evidence>
<dbReference type="AlphaFoldDB" id="A0A6I9XKX3"/>
<feature type="compositionally biased region" description="Basic and acidic residues" evidence="3">
    <location>
        <begin position="176"/>
        <end position="201"/>
    </location>
</feature>
<dbReference type="PANTHER" id="PTHR31796">
    <property type="entry name" value="SUZ DOMAIN-CONTAINING PROTEIN 1"/>
    <property type="match status" value="1"/>
</dbReference>
<gene>
    <name evidence="7" type="primary">LOC105433091</name>
</gene>
<keyword evidence="6" id="KW-1185">Reference proteome</keyword>
<dbReference type="Pfam" id="PF12901">
    <property type="entry name" value="SUZ-C"/>
    <property type="match status" value="1"/>
</dbReference>
<evidence type="ECO:0000256" key="2">
    <source>
        <dbReference type="ARBA" id="ARBA00044802"/>
    </source>
</evidence>